<dbReference type="InterPro" id="IPR036927">
    <property type="entry name" value="Cyt_c_oxase-like_su1_sf"/>
</dbReference>
<keyword evidence="1" id="KW-1133">Transmembrane helix</keyword>
<feature type="non-terminal residue" evidence="2">
    <location>
        <position position="53"/>
    </location>
</feature>
<dbReference type="Proteomes" id="UP000278627">
    <property type="component" value="Unassembled WGS sequence"/>
</dbReference>
<keyword evidence="3" id="KW-1185">Reference proteome</keyword>
<gene>
    <name evidence="2" type="ORF">BPAG_LOCUS6626</name>
</gene>
<dbReference type="Gene3D" id="1.20.210.10">
    <property type="entry name" value="Cytochrome c oxidase-like, subunit I domain"/>
    <property type="match status" value="1"/>
</dbReference>
<evidence type="ECO:0000313" key="2">
    <source>
        <dbReference type="EMBL" id="VDN87812.1"/>
    </source>
</evidence>
<dbReference type="EMBL" id="UZAD01006298">
    <property type="protein sequence ID" value="VDN87812.1"/>
    <property type="molecule type" value="Genomic_DNA"/>
</dbReference>
<feature type="transmembrane region" description="Helical" evidence="1">
    <location>
        <begin position="13"/>
        <end position="34"/>
    </location>
</feature>
<reference evidence="2 3" key="1">
    <citation type="submission" date="2018-11" db="EMBL/GenBank/DDBJ databases">
        <authorList>
            <consortium name="Pathogen Informatics"/>
        </authorList>
    </citation>
    <scope>NUCLEOTIDE SEQUENCE [LARGE SCALE GENOMIC DNA]</scope>
</reference>
<accession>A0A3P7S1M9</accession>
<proteinExistence type="predicted"/>
<dbReference type="SUPFAM" id="SSF81442">
    <property type="entry name" value="Cytochrome c oxidase subunit I-like"/>
    <property type="match status" value="1"/>
</dbReference>
<keyword evidence="1" id="KW-0812">Transmembrane</keyword>
<protein>
    <recommendedName>
        <fullName evidence="4">Cytochrome-c oxidase</fullName>
    </recommendedName>
</protein>
<dbReference type="AlphaFoldDB" id="A0A3P7S1M9"/>
<keyword evidence="1" id="KW-0472">Membrane</keyword>
<evidence type="ECO:0000256" key="1">
    <source>
        <dbReference type="SAM" id="Phobius"/>
    </source>
</evidence>
<evidence type="ECO:0008006" key="4">
    <source>
        <dbReference type="Google" id="ProtNLM"/>
    </source>
</evidence>
<evidence type="ECO:0000313" key="3">
    <source>
        <dbReference type="Proteomes" id="UP000278627"/>
    </source>
</evidence>
<name>A0A3P7S1M9_BRUPA</name>
<organism evidence="2 3">
    <name type="scientific">Brugia pahangi</name>
    <name type="common">Filarial nematode worm</name>
    <dbReference type="NCBI Taxonomy" id="6280"/>
    <lineage>
        <taxon>Eukaryota</taxon>
        <taxon>Metazoa</taxon>
        <taxon>Ecdysozoa</taxon>
        <taxon>Nematoda</taxon>
        <taxon>Chromadorea</taxon>
        <taxon>Rhabditida</taxon>
        <taxon>Spirurina</taxon>
        <taxon>Spiruromorpha</taxon>
        <taxon>Filarioidea</taxon>
        <taxon>Onchocercidae</taxon>
        <taxon>Brugia</taxon>
    </lineage>
</organism>
<sequence length="53" mass="5643">MRVEGQPEVSLDVIILGLHTVGIGSLLGAINFIVTTQNMRSVAVTLDQASMFV</sequence>